<dbReference type="PANTHER" id="PTHR20854">
    <property type="entry name" value="INOSITOL MONOPHOSPHATASE"/>
    <property type="match status" value="1"/>
</dbReference>
<evidence type="ECO:0000256" key="7">
    <source>
        <dbReference type="ARBA" id="ARBA00022842"/>
    </source>
</evidence>
<dbReference type="GO" id="GO:0046872">
    <property type="term" value="F:metal ion binding"/>
    <property type="evidence" value="ECO:0007669"/>
    <property type="project" value="UniProtKB-KW"/>
</dbReference>
<dbReference type="GO" id="GO:0007165">
    <property type="term" value="P:signal transduction"/>
    <property type="evidence" value="ECO:0007669"/>
    <property type="project" value="TreeGrafter"/>
</dbReference>
<dbReference type="OrthoDB" id="9772456at2"/>
<evidence type="ECO:0000313" key="12">
    <source>
        <dbReference type="EMBL" id="ASY23661.1"/>
    </source>
</evidence>
<dbReference type="GO" id="GO:0008934">
    <property type="term" value="F:inositol monophosphate 1-phosphatase activity"/>
    <property type="evidence" value="ECO:0007669"/>
    <property type="project" value="TreeGrafter"/>
</dbReference>
<feature type="binding site" evidence="11">
    <location>
        <position position="81"/>
    </location>
    <ligand>
        <name>Mg(2+)</name>
        <dbReference type="ChEBI" id="CHEBI:18420"/>
        <label>1</label>
        <note>catalytic</note>
    </ligand>
</feature>
<dbReference type="Proteomes" id="UP000217210">
    <property type="component" value="Chromosome"/>
</dbReference>
<keyword evidence="5 11" id="KW-0479">Metal-binding</keyword>
<dbReference type="AlphaFoldDB" id="A0A249L3K8"/>
<dbReference type="InterPro" id="IPR000760">
    <property type="entry name" value="Inositol_monophosphatase-like"/>
</dbReference>
<evidence type="ECO:0000256" key="5">
    <source>
        <dbReference type="ARBA" id="ARBA00022723"/>
    </source>
</evidence>
<evidence type="ECO:0000256" key="3">
    <source>
        <dbReference type="ARBA" id="ARBA00013085"/>
    </source>
</evidence>
<reference evidence="12 13" key="1">
    <citation type="submission" date="2016-07" db="EMBL/GenBank/DDBJ databases">
        <title>High microdiversification within the ubiquitous acI lineage of Actinobacteria.</title>
        <authorList>
            <person name="Neuenschwander S.M."/>
            <person name="Salcher M."/>
            <person name="Ghai R."/>
            <person name="Pernthaler J."/>
        </authorList>
    </citation>
    <scope>NUCLEOTIDE SEQUENCE [LARGE SCALE GENOMIC DNA]</scope>
    <source>
        <strain evidence="12">MMS-IIB-91</strain>
    </source>
</reference>
<evidence type="ECO:0000256" key="10">
    <source>
        <dbReference type="ARBA" id="ARBA00053547"/>
    </source>
</evidence>
<feature type="binding site" evidence="11">
    <location>
        <position position="83"/>
    </location>
    <ligand>
        <name>Mg(2+)</name>
        <dbReference type="ChEBI" id="CHEBI:18420"/>
        <label>1</label>
        <note>catalytic</note>
    </ligand>
</feature>
<keyword evidence="13" id="KW-1185">Reference proteome</keyword>
<evidence type="ECO:0000256" key="11">
    <source>
        <dbReference type="PIRSR" id="PIRSR600760-2"/>
    </source>
</evidence>
<keyword evidence="6" id="KW-0378">Hydrolase</keyword>
<dbReference type="PRINTS" id="PR00377">
    <property type="entry name" value="IMPHPHTASES"/>
</dbReference>
<dbReference type="RefSeq" id="WP_095687936.1">
    <property type="nucleotide sequence ID" value="NZ_CP016779.1"/>
</dbReference>
<accession>A0A249L3K8</accession>
<evidence type="ECO:0000256" key="9">
    <source>
        <dbReference type="ARBA" id="ARBA00049158"/>
    </source>
</evidence>
<dbReference type="Pfam" id="PF00459">
    <property type="entry name" value="Inositol_P"/>
    <property type="match status" value="1"/>
</dbReference>
<dbReference type="Gene3D" id="3.30.540.10">
    <property type="entry name" value="Fructose-1,6-Bisphosphatase, subunit A, domain 1"/>
    <property type="match status" value="1"/>
</dbReference>
<comment type="catalytic activity">
    <reaction evidence="9">
        <text>L-histidinol phosphate + H2O = L-histidinol + phosphate</text>
        <dbReference type="Rhea" id="RHEA:14465"/>
        <dbReference type="ChEBI" id="CHEBI:15377"/>
        <dbReference type="ChEBI" id="CHEBI:43474"/>
        <dbReference type="ChEBI" id="CHEBI:57699"/>
        <dbReference type="ChEBI" id="CHEBI:57980"/>
        <dbReference type="EC" id="3.1.3.15"/>
    </reaction>
</comment>
<dbReference type="InterPro" id="IPR020583">
    <property type="entry name" value="Inositol_monoP_metal-BS"/>
</dbReference>
<evidence type="ECO:0000256" key="4">
    <source>
        <dbReference type="ARBA" id="ARBA00021697"/>
    </source>
</evidence>
<dbReference type="SUPFAM" id="SSF56655">
    <property type="entry name" value="Carbohydrate phosphatase"/>
    <property type="match status" value="1"/>
</dbReference>
<comment type="function">
    <text evidence="10">Catalyzes the dephosphorylation of histidinol-phosphate to histidinol, the direct precursor of histidine.</text>
</comment>
<dbReference type="PANTHER" id="PTHR20854:SF4">
    <property type="entry name" value="INOSITOL-1-MONOPHOSPHATASE-RELATED"/>
    <property type="match status" value="1"/>
</dbReference>
<dbReference type="Gene3D" id="3.40.190.80">
    <property type="match status" value="1"/>
</dbReference>
<name>A0A249L3K8_9ACTN</name>
<evidence type="ECO:0000256" key="1">
    <source>
        <dbReference type="ARBA" id="ARBA00001946"/>
    </source>
</evidence>
<dbReference type="GO" id="GO:0004401">
    <property type="term" value="F:histidinol-phosphatase activity"/>
    <property type="evidence" value="ECO:0007669"/>
    <property type="project" value="UniProtKB-EC"/>
</dbReference>
<proteinExistence type="predicted"/>
<dbReference type="EC" id="3.1.3.15" evidence="3"/>
<dbReference type="EMBL" id="CP016779">
    <property type="protein sequence ID" value="ASY23661.1"/>
    <property type="molecule type" value="Genomic_DNA"/>
</dbReference>
<feature type="binding site" evidence="11">
    <location>
        <position position="215"/>
    </location>
    <ligand>
        <name>Mg(2+)</name>
        <dbReference type="ChEBI" id="CHEBI:18420"/>
        <label>1</label>
        <note>catalytic</note>
    </ligand>
</feature>
<protein>
    <recommendedName>
        <fullName evidence="4">Histidinol-phosphatase</fullName>
        <ecNumber evidence="3">3.1.3.15</ecNumber>
    </recommendedName>
    <alternativeName>
        <fullName evidence="8">Histidinol-phosphate phosphatase</fullName>
    </alternativeName>
</protein>
<feature type="binding site" evidence="11">
    <location>
        <position position="84"/>
    </location>
    <ligand>
        <name>Mg(2+)</name>
        <dbReference type="ChEBI" id="CHEBI:18420"/>
        <label>1</label>
        <note>catalytic</note>
    </ligand>
</feature>
<evidence type="ECO:0000256" key="6">
    <source>
        <dbReference type="ARBA" id="ARBA00022801"/>
    </source>
</evidence>
<organism evidence="12 13">
    <name type="scientific">Candidatus Nanopelagicus abundans</name>
    <dbReference type="NCBI Taxonomy" id="1884916"/>
    <lineage>
        <taxon>Bacteria</taxon>
        <taxon>Bacillati</taxon>
        <taxon>Actinomycetota</taxon>
        <taxon>Actinomycetes</taxon>
        <taxon>Candidatus Nanopelagicales</taxon>
        <taxon>Candidatus Nanopelagicaceae</taxon>
        <taxon>Candidatus Nanopelagicus</taxon>
    </lineage>
</organism>
<dbReference type="PROSITE" id="PS00629">
    <property type="entry name" value="IMP_1"/>
    <property type="match status" value="1"/>
</dbReference>
<dbReference type="FunFam" id="3.30.540.10:FF:000003">
    <property type="entry name" value="Inositol-1-monophosphatase"/>
    <property type="match status" value="1"/>
</dbReference>
<evidence type="ECO:0000256" key="8">
    <source>
        <dbReference type="ARBA" id="ARBA00033209"/>
    </source>
</evidence>
<comment type="cofactor">
    <cofactor evidence="1 11">
        <name>Mg(2+)</name>
        <dbReference type="ChEBI" id="CHEBI:18420"/>
    </cofactor>
</comment>
<dbReference type="GO" id="GO:0006020">
    <property type="term" value="P:inositol metabolic process"/>
    <property type="evidence" value="ECO:0007669"/>
    <property type="project" value="TreeGrafter"/>
</dbReference>
<feature type="binding site" evidence="11">
    <location>
        <position position="65"/>
    </location>
    <ligand>
        <name>Mg(2+)</name>
        <dbReference type="ChEBI" id="CHEBI:18420"/>
        <label>1</label>
        <note>catalytic</note>
    </ligand>
</feature>
<keyword evidence="7 11" id="KW-0460">Magnesium</keyword>
<evidence type="ECO:0000313" key="13">
    <source>
        <dbReference type="Proteomes" id="UP000217210"/>
    </source>
</evidence>
<dbReference type="KEGG" id="nab:B1sIIB91_01825"/>
<sequence length="260" mass="29017">MNDLTLAQQLADIADQVSLARFRANDLVIDSKPDLTPVSDADKKIEQLIREHLLKLSPEDGVIGEEFENKVSTNNREWILDPIDGTKNYIRGVPIWATLIALRQNNEITCTVVSAPAINRRWYASKGEGAYVLENILGKEEKRKLKVSAVSKISDASFAFAEVIKKDHWEDYYDKFLKLTNDVWRSRGFGDFWGHMLVAEGAVDIAIEPKLALWDMAALYLIIKEAGGSFTNLKGVDGVGGPGAISSNTLLHNELLTRFK</sequence>
<evidence type="ECO:0000256" key="2">
    <source>
        <dbReference type="ARBA" id="ARBA00004970"/>
    </source>
</evidence>
<gene>
    <name evidence="12" type="ORF">B1sIIB91_01825</name>
</gene>
<comment type="pathway">
    <text evidence="2">Amino-acid biosynthesis; L-histidine biosynthesis; L-histidine from 5-phospho-alpha-D-ribose 1-diphosphate: step 8/9.</text>
</comment>